<dbReference type="Gene3D" id="3.40.50.300">
    <property type="entry name" value="P-loop containing nucleotide triphosphate hydrolases"/>
    <property type="match status" value="2"/>
</dbReference>
<dbReference type="GO" id="GO:0016887">
    <property type="term" value="F:ATP hydrolysis activity"/>
    <property type="evidence" value="ECO:0007669"/>
    <property type="project" value="InterPro"/>
</dbReference>
<feature type="region of interest" description="Disordered" evidence="10">
    <location>
        <begin position="1"/>
        <end position="88"/>
    </location>
</feature>
<feature type="domain" description="ABC transporter" evidence="12">
    <location>
        <begin position="636"/>
        <end position="858"/>
    </location>
</feature>
<protein>
    <submittedName>
        <fullName evidence="14">Multidrug resistance protein fer6</fullName>
    </submittedName>
</protein>
<evidence type="ECO:0000256" key="5">
    <source>
        <dbReference type="ARBA" id="ARBA00022741"/>
    </source>
</evidence>
<name>A0AAF1BGH9_9TREE</name>
<evidence type="ECO:0000256" key="4">
    <source>
        <dbReference type="ARBA" id="ARBA00022692"/>
    </source>
</evidence>
<keyword evidence="7 11" id="KW-1133">Transmembrane helix</keyword>
<evidence type="ECO:0000259" key="12">
    <source>
        <dbReference type="PROSITE" id="PS50893"/>
    </source>
</evidence>
<evidence type="ECO:0000256" key="10">
    <source>
        <dbReference type="SAM" id="MobiDB-lite"/>
    </source>
</evidence>
<dbReference type="PROSITE" id="PS00211">
    <property type="entry name" value="ABC_TRANSPORTER_1"/>
    <property type="match status" value="1"/>
</dbReference>
<gene>
    <name evidence="14" type="primary">fer6_1</name>
    <name evidence="14" type="ORF">LOC62_02G003312</name>
</gene>
<feature type="domain" description="ABC transmembrane type-1" evidence="13">
    <location>
        <begin position="277"/>
        <end position="554"/>
    </location>
</feature>
<feature type="transmembrane region" description="Helical" evidence="11">
    <location>
        <begin position="946"/>
        <end position="967"/>
    </location>
</feature>
<dbReference type="Pfam" id="PF00005">
    <property type="entry name" value="ABC_tran"/>
    <property type="match status" value="2"/>
</dbReference>
<dbReference type="FunFam" id="3.40.50.300:FF:000997">
    <property type="entry name" value="Multidrug resistance-associated protein 1"/>
    <property type="match status" value="1"/>
</dbReference>
<feature type="compositionally biased region" description="Basic and acidic residues" evidence="10">
    <location>
        <begin position="52"/>
        <end position="69"/>
    </location>
</feature>
<dbReference type="SUPFAM" id="SSF52540">
    <property type="entry name" value="P-loop containing nucleoside triphosphate hydrolases"/>
    <property type="match status" value="2"/>
</dbReference>
<evidence type="ECO:0000256" key="2">
    <source>
        <dbReference type="ARBA" id="ARBA00009726"/>
    </source>
</evidence>
<dbReference type="CDD" id="cd03250">
    <property type="entry name" value="ABCC_MRP_domain1"/>
    <property type="match status" value="1"/>
</dbReference>
<dbReference type="InterPro" id="IPR011527">
    <property type="entry name" value="ABC1_TM_dom"/>
</dbReference>
<dbReference type="PANTHER" id="PTHR24223">
    <property type="entry name" value="ATP-BINDING CASSETTE SUB-FAMILY C"/>
    <property type="match status" value="1"/>
</dbReference>
<dbReference type="Pfam" id="PF00664">
    <property type="entry name" value="ABC_membrane"/>
    <property type="match status" value="2"/>
</dbReference>
<dbReference type="InterPro" id="IPR003439">
    <property type="entry name" value="ABC_transporter-like_ATP-bd"/>
</dbReference>
<dbReference type="CDD" id="cd18606">
    <property type="entry name" value="ABC_6TM_YOR1_D2_like"/>
    <property type="match status" value="1"/>
</dbReference>
<dbReference type="FunFam" id="3.40.50.300:FF:000565">
    <property type="entry name" value="ABC bile acid transporter"/>
    <property type="match status" value="1"/>
</dbReference>
<evidence type="ECO:0000256" key="7">
    <source>
        <dbReference type="ARBA" id="ARBA00022989"/>
    </source>
</evidence>
<dbReference type="CDD" id="cd18597">
    <property type="entry name" value="ABC_6TM_YOR1_D1_like"/>
    <property type="match status" value="1"/>
</dbReference>
<dbReference type="InterPro" id="IPR050173">
    <property type="entry name" value="ABC_transporter_C-like"/>
</dbReference>
<evidence type="ECO:0000313" key="14">
    <source>
        <dbReference type="EMBL" id="WOO79796.1"/>
    </source>
</evidence>
<keyword evidence="3" id="KW-0813">Transport</keyword>
<keyword evidence="4 11" id="KW-0812">Transmembrane</keyword>
<dbReference type="Proteomes" id="UP000827549">
    <property type="component" value="Chromosome 2"/>
</dbReference>
<evidence type="ECO:0000256" key="3">
    <source>
        <dbReference type="ARBA" id="ARBA00022448"/>
    </source>
</evidence>
<organism evidence="14 15">
    <name type="scientific">Vanrija pseudolonga</name>
    <dbReference type="NCBI Taxonomy" id="143232"/>
    <lineage>
        <taxon>Eukaryota</taxon>
        <taxon>Fungi</taxon>
        <taxon>Dikarya</taxon>
        <taxon>Basidiomycota</taxon>
        <taxon>Agaricomycotina</taxon>
        <taxon>Tremellomycetes</taxon>
        <taxon>Trichosporonales</taxon>
        <taxon>Trichosporonaceae</taxon>
        <taxon>Vanrija</taxon>
    </lineage>
</organism>
<keyword evidence="6" id="KW-0067">ATP-binding</keyword>
<dbReference type="GeneID" id="87806556"/>
<dbReference type="GO" id="GO:0140359">
    <property type="term" value="F:ABC-type transporter activity"/>
    <property type="evidence" value="ECO:0007669"/>
    <property type="project" value="InterPro"/>
</dbReference>
<feature type="domain" description="ABC transporter" evidence="12">
    <location>
        <begin position="1260"/>
        <end position="1504"/>
    </location>
</feature>
<dbReference type="FunFam" id="1.20.1560.10:FF:000010">
    <property type="entry name" value="Multidrug resistance-associated ABC transporter"/>
    <property type="match status" value="1"/>
</dbReference>
<dbReference type="InterPro" id="IPR036640">
    <property type="entry name" value="ABC1_TM_sf"/>
</dbReference>
<feature type="compositionally biased region" description="Low complexity" evidence="10">
    <location>
        <begin position="1"/>
        <end position="30"/>
    </location>
</feature>
<dbReference type="PANTHER" id="PTHR24223:SF456">
    <property type="entry name" value="MULTIDRUG RESISTANCE-ASSOCIATED PROTEIN LETHAL(2)03659"/>
    <property type="match status" value="1"/>
</dbReference>
<dbReference type="PROSITE" id="PS50893">
    <property type="entry name" value="ABC_TRANSPORTER_2"/>
    <property type="match status" value="2"/>
</dbReference>
<evidence type="ECO:0000256" key="8">
    <source>
        <dbReference type="ARBA" id="ARBA00023026"/>
    </source>
</evidence>
<dbReference type="CDD" id="cd03244">
    <property type="entry name" value="ABCC_MRP_domain2"/>
    <property type="match status" value="1"/>
</dbReference>
<feature type="region of interest" description="Disordered" evidence="10">
    <location>
        <begin position="605"/>
        <end position="649"/>
    </location>
</feature>
<proteinExistence type="inferred from homology"/>
<keyword evidence="9 11" id="KW-0472">Membrane</keyword>
<comment type="similarity">
    <text evidence="2">Belongs to the ABC transporter superfamily. ABCC family. Conjugate transporter (TC 3.A.1.208) subfamily.</text>
</comment>
<feature type="region of interest" description="Disordered" evidence="10">
    <location>
        <begin position="102"/>
        <end position="121"/>
    </location>
</feature>
<feature type="transmembrane region" description="Helical" evidence="11">
    <location>
        <begin position="526"/>
        <end position="545"/>
    </location>
</feature>
<sequence>MVTTGAAAPRAAGTNNTNSGVNNNITTAPASYPPAAPHAAAEDKASTTTANDEEKGTLASPRRDEKAYAESEDEDEKDGADGAAGGRLRDLGQGQAAESFKREHWWQIWRPRNPPPPPSKSFDDAAEIPLATANILSALTFHWVSPIMKTGYQRPLQATDLWKMDHSREADYLSDRFLANLEKRQKAAAEWNEKLPTVVAPWTTRTKWSFTAATKHHLPPEFAAYGSDKSYAARKATLEAEWRGHSGKKKGSITWALNDTFPNFWWAGVYKLFADEAQLMSPLLVKALINFSKEMYLGNHHEGKKPNIGRGIGMAIGMFCLAIMQTLCQHQFFFLSMQTGAMSRAALISAVYKRSLRLSVRARSNIPNGKLMAHLSSDISRIDYCAQWFHAIWTAPIQLIVTLILLCLQIGPSAIVGFSLFIILTPLQTYIMKLSLMVRKKSMVFTDGRSKLLQEILSSMQIIKVFTYELPFLKRLEFLRNMEMKSVRKIAYIRAANMSLAFSVPALATVLSFVTYTSTHRNLDPAILFTALALFNLLRQPLLFLPRALSTYADAKNAVERLTDVFEAELMEEKDMVNPNLDVAIRAKGATFQWASIPEVDQIVEGKGGKGGKGGRGKKDKKGKTPAKTPPKTPPVQDSDATPAEAREPFKVEDLNLEIPRGRLVAIVGPVGSGKSSILQGLLGEMRTLSGTVEFGGRAGYCQQSAWIQNATLRDNIVFGQKWDESRYWQCVADASLLADLEILPDGDLTEIGEKGVNLSGGQKQRVNIARAMYFNSDIVLFDDPLSAVDAHVGKALFNEAILGLRTRGKTVVLVTHALHLLPQVDYIYTVGNGHIVEQGTYESLVSSGGAFKRLMDEFGGQQEAKQEEEAADEEEAIAEIPLESPLDEKLTSERVAKLTRKSVGKAAGTGKLEGRLMQSEVRKTGSVGRKVYAAYLKAGRAAVTLPLILVFGIGMQTASVLSTVWLTWWEADSFHKSMGFYQGMYAFLNISQALIFLLMGIAMAVLSYLASKNMYNGALQRVMFSPMSFFDTNPTGRIMGIFGKDVDMMDNQLADALRMQAITLFSMVGSVVIITVFFHYFIIVMFVVGLGYLYFAQYYRTSAREMKRLDSMLRSLLYAHFSESLSGLATIRAYGETSRFIKENSWYMDLEDRAYLLTSANQRWLAVRLDFLGAILVFCVAVMSAAGGAGLTPAQIGLCLTYMTQITQLLGMLTRQSAEVENNMNAIERIMYYSDGGLPQEAAYNVEPEPQNWPSAGNIKLEKVVMSYRKGLPPVLKGISAEFKSGEKIGIIGRTGAGKTSITVALYRLAELTSGKITIDDIDISSLGLQTLRSHIAIIPQDPVLFSGTLRSNLDPFNLYDDARLYDALKRACLIDETGHDGADPAATRTARFTLDMPIDDEGSNLSIGERSLVSLARALVKDSRIVVLDEATAAVDLETDAKIQETIRREFGSKTLLCIAHRLRTIISWDRILVMNAGEIEDFGTPLDLFDAGGLFRTLCERSHISREEITRARKEETFA</sequence>
<keyword evidence="5" id="KW-0547">Nucleotide-binding</keyword>
<evidence type="ECO:0000256" key="6">
    <source>
        <dbReference type="ARBA" id="ARBA00022840"/>
    </source>
</evidence>
<accession>A0AAF1BGH9</accession>
<feature type="compositionally biased region" description="Basic residues" evidence="10">
    <location>
        <begin position="613"/>
        <end position="625"/>
    </location>
</feature>
<evidence type="ECO:0000256" key="11">
    <source>
        <dbReference type="SAM" id="Phobius"/>
    </source>
</evidence>
<dbReference type="GO" id="GO:0005524">
    <property type="term" value="F:ATP binding"/>
    <property type="evidence" value="ECO:0007669"/>
    <property type="project" value="UniProtKB-KW"/>
</dbReference>
<feature type="transmembrane region" description="Helical" evidence="11">
    <location>
        <begin position="1063"/>
        <end position="1096"/>
    </location>
</feature>
<evidence type="ECO:0000256" key="1">
    <source>
        <dbReference type="ARBA" id="ARBA00004141"/>
    </source>
</evidence>
<dbReference type="InterPro" id="IPR003593">
    <property type="entry name" value="AAA+_ATPase"/>
</dbReference>
<evidence type="ECO:0000313" key="15">
    <source>
        <dbReference type="Proteomes" id="UP000827549"/>
    </source>
</evidence>
<evidence type="ECO:0000256" key="9">
    <source>
        <dbReference type="ARBA" id="ARBA00023136"/>
    </source>
</evidence>
<reference evidence="14" key="1">
    <citation type="submission" date="2023-10" db="EMBL/GenBank/DDBJ databases">
        <authorList>
            <person name="Noh H."/>
        </authorList>
    </citation>
    <scope>NUCLEOTIDE SEQUENCE</scope>
    <source>
        <strain evidence="14">DUCC4014</strain>
    </source>
</reference>
<feature type="transmembrane region" description="Helical" evidence="11">
    <location>
        <begin position="388"/>
        <end position="408"/>
    </location>
</feature>
<dbReference type="FunFam" id="1.20.1560.10:FF:000061">
    <property type="entry name" value="ATP-binding cassette transporter YOR1"/>
    <property type="match status" value="1"/>
</dbReference>
<dbReference type="Gene3D" id="1.20.1560.10">
    <property type="entry name" value="ABC transporter type 1, transmembrane domain"/>
    <property type="match status" value="2"/>
</dbReference>
<dbReference type="EMBL" id="CP086715">
    <property type="protein sequence ID" value="WOO79796.1"/>
    <property type="molecule type" value="Genomic_DNA"/>
</dbReference>
<feature type="transmembrane region" description="Helical" evidence="11">
    <location>
        <begin position="987"/>
        <end position="1012"/>
    </location>
</feature>
<feature type="domain" description="ABC transmembrane type-1" evidence="13">
    <location>
        <begin position="948"/>
        <end position="1223"/>
    </location>
</feature>
<dbReference type="PROSITE" id="PS50929">
    <property type="entry name" value="ABC_TM1F"/>
    <property type="match status" value="2"/>
</dbReference>
<dbReference type="InterPro" id="IPR027417">
    <property type="entry name" value="P-loop_NTPase"/>
</dbReference>
<dbReference type="SMART" id="SM00382">
    <property type="entry name" value="AAA"/>
    <property type="match status" value="2"/>
</dbReference>
<comment type="subcellular location">
    <subcellularLocation>
        <location evidence="1">Membrane</location>
        <topology evidence="1">Multi-pass membrane protein</topology>
    </subcellularLocation>
</comment>
<keyword evidence="8" id="KW-0843">Virulence</keyword>
<feature type="transmembrane region" description="Helical" evidence="11">
    <location>
        <begin position="491"/>
        <end position="514"/>
    </location>
</feature>
<dbReference type="SUPFAM" id="SSF90123">
    <property type="entry name" value="ABC transporter transmembrane region"/>
    <property type="match status" value="2"/>
</dbReference>
<evidence type="ECO:0000259" key="13">
    <source>
        <dbReference type="PROSITE" id="PS50929"/>
    </source>
</evidence>
<dbReference type="GO" id="GO:0016020">
    <property type="term" value="C:membrane"/>
    <property type="evidence" value="ECO:0007669"/>
    <property type="project" value="UniProtKB-SubCell"/>
</dbReference>
<feature type="transmembrane region" description="Helical" evidence="11">
    <location>
        <begin position="415"/>
        <end position="432"/>
    </location>
</feature>
<dbReference type="RefSeq" id="XP_062625828.1">
    <property type="nucleotide sequence ID" value="XM_062769844.1"/>
</dbReference>
<feature type="transmembrane region" description="Helical" evidence="11">
    <location>
        <begin position="1172"/>
        <end position="1192"/>
    </location>
</feature>
<keyword evidence="15" id="KW-1185">Reference proteome</keyword>
<dbReference type="InterPro" id="IPR017871">
    <property type="entry name" value="ABC_transporter-like_CS"/>
</dbReference>